<feature type="domain" description="Transposase IS110-like N-terminal" evidence="2">
    <location>
        <begin position="6"/>
        <end position="146"/>
    </location>
</feature>
<protein>
    <submittedName>
        <fullName evidence="4">IS110 family transposase</fullName>
    </submittedName>
</protein>
<dbReference type="NCBIfam" id="NF033542">
    <property type="entry name" value="transpos_IS110"/>
    <property type="match status" value="1"/>
</dbReference>
<dbReference type="InterPro" id="IPR003346">
    <property type="entry name" value="Transposase_20"/>
</dbReference>
<dbReference type="RefSeq" id="WP_373657335.1">
    <property type="nucleotide sequence ID" value="NZ_JBGUAW010000016.1"/>
</dbReference>
<dbReference type="InterPro" id="IPR047650">
    <property type="entry name" value="Transpos_IS110"/>
</dbReference>
<organism evidence="4 5">
    <name type="scientific">Thiohalorhabdus methylotrophus</name>
    <dbReference type="NCBI Taxonomy" id="3242694"/>
    <lineage>
        <taxon>Bacteria</taxon>
        <taxon>Pseudomonadati</taxon>
        <taxon>Pseudomonadota</taxon>
        <taxon>Gammaproteobacteria</taxon>
        <taxon>Thiohalorhabdales</taxon>
        <taxon>Thiohalorhabdaceae</taxon>
        <taxon>Thiohalorhabdus</taxon>
    </lineage>
</organism>
<accession>A0ABV4U044</accession>
<evidence type="ECO:0000313" key="5">
    <source>
        <dbReference type="Proteomes" id="UP001575181"/>
    </source>
</evidence>
<evidence type="ECO:0000313" key="4">
    <source>
        <dbReference type="EMBL" id="MFA9462547.1"/>
    </source>
</evidence>
<reference evidence="4 5" key="1">
    <citation type="submission" date="2024-08" db="EMBL/GenBank/DDBJ databases">
        <title>Whole-genome sequencing of halo(alkali)philic microorganisms from hypersaline lakes.</title>
        <authorList>
            <person name="Sorokin D.Y."/>
            <person name="Merkel A.Y."/>
            <person name="Messina E."/>
            <person name="Yakimov M."/>
        </authorList>
    </citation>
    <scope>NUCLEOTIDE SEQUENCE [LARGE SCALE GENOMIC DNA]</scope>
    <source>
        <strain evidence="4 5">Cl-TMA</strain>
    </source>
</reference>
<dbReference type="InterPro" id="IPR002525">
    <property type="entry name" value="Transp_IS110-like_N"/>
</dbReference>
<dbReference type="EMBL" id="JBGUAW010000016">
    <property type="protein sequence ID" value="MFA9462547.1"/>
    <property type="molecule type" value="Genomic_DNA"/>
</dbReference>
<proteinExistence type="predicted"/>
<dbReference type="Pfam" id="PF01548">
    <property type="entry name" value="DEDD_Tnp_IS110"/>
    <property type="match status" value="1"/>
</dbReference>
<name>A0ABV4U044_9GAMM</name>
<evidence type="ECO:0000259" key="2">
    <source>
        <dbReference type="Pfam" id="PF01548"/>
    </source>
</evidence>
<keyword evidence="5" id="KW-1185">Reference proteome</keyword>
<dbReference type="Proteomes" id="UP001575181">
    <property type="component" value="Unassembled WGS sequence"/>
</dbReference>
<dbReference type="Pfam" id="PF02371">
    <property type="entry name" value="Transposase_20"/>
    <property type="match status" value="1"/>
</dbReference>
<evidence type="ECO:0000259" key="3">
    <source>
        <dbReference type="Pfam" id="PF02371"/>
    </source>
</evidence>
<dbReference type="PANTHER" id="PTHR33055">
    <property type="entry name" value="TRANSPOSASE FOR INSERTION SEQUENCE ELEMENT IS1111A"/>
    <property type="match status" value="1"/>
</dbReference>
<keyword evidence="1" id="KW-0175">Coiled coil</keyword>
<feature type="coiled-coil region" evidence="1">
    <location>
        <begin position="180"/>
        <end position="207"/>
    </location>
</feature>
<gene>
    <name evidence="4" type="ORF">ACERLL_17210</name>
</gene>
<sequence>MSIVRIGLDLAKQVFHVHGVNEREQPELRKKLNRGQVLDFFARLEPSLVGIEACGSAHYWARELQKFGHEVRLMAPQFVAPYRKDQKNDDNDAEAICEAVGRPNMRFVPVKSAEQQAILTLHRVRAQLIEERTSVGNQIRGLLNEYGLVLPKSIPRLRRDLPAVLEDAENGLPDLARDTIADLAERLGELEERIKRYDKRIERLADDSGTASRLMQVEGIGPVTATALVATVGDARYFKNGRQFAAWLGLVPRQFSTGGKPRHGRITKRGDRYLRTLLVHGARTALCQLSRLNTAKAQWAQGVRQRRGFNKATIALAAKQARILWALMAREADYEPAKG</sequence>
<comment type="caution">
    <text evidence="4">The sequence shown here is derived from an EMBL/GenBank/DDBJ whole genome shotgun (WGS) entry which is preliminary data.</text>
</comment>
<feature type="domain" description="Transposase IS116/IS110/IS902 C-terminal" evidence="3">
    <location>
        <begin position="212"/>
        <end position="288"/>
    </location>
</feature>
<dbReference type="PANTHER" id="PTHR33055:SF3">
    <property type="entry name" value="PUTATIVE TRANSPOSASE FOR IS117-RELATED"/>
    <property type="match status" value="1"/>
</dbReference>
<evidence type="ECO:0000256" key="1">
    <source>
        <dbReference type="SAM" id="Coils"/>
    </source>
</evidence>